<accession>A0ABS4AKY7</accession>
<evidence type="ECO:0000313" key="2">
    <source>
        <dbReference type="Proteomes" id="UP000681594"/>
    </source>
</evidence>
<dbReference type="Proteomes" id="UP000681594">
    <property type="component" value="Unassembled WGS sequence"/>
</dbReference>
<evidence type="ECO:0000313" key="1">
    <source>
        <dbReference type="EMBL" id="MBP0447703.1"/>
    </source>
</evidence>
<reference evidence="1 2" key="1">
    <citation type="submission" date="2021-03" db="EMBL/GenBank/DDBJ databases">
        <authorList>
            <person name="So Y."/>
        </authorList>
    </citation>
    <scope>NUCLEOTIDE SEQUENCE [LARGE SCALE GENOMIC DNA]</scope>
    <source>
        <strain evidence="1 2">SSH11</strain>
    </source>
</reference>
<name>A0ABS4AKY7_9PROT</name>
<protein>
    <submittedName>
        <fullName evidence="1">Uncharacterized protein</fullName>
    </submittedName>
</protein>
<organism evidence="1 2">
    <name type="scientific">Pararoseomonas baculiformis</name>
    <dbReference type="NCBI Taxonomy" id="2820812"/>
    <lineage>
        <taxon>Bacteria</taxon>
        <taxon>Pseudomonadati</taxon>
        <taxon>Pseudomonadota</taxon>
        <taxon>Alphaproteobacteria</taxon>
        <taxon>Acetobacterales</taxon>
        <taxon>Acetobacteraceae</taxon>
        <taxon>Pararoseomonas</taxon>
    </lineage>
</organism>
<keyword evidence="2" id="KW-1185">Reference proteome</keyword>
<comment type="caution">
    <text evidence="1">The sequence shown here is derived from an EMBL/GenBank/DDBJ whole genome shotgun (WGS) entry which is preliminary data.</text>
</comment>
<gene>
    <name evidence="1" type="ORF">J8J14_23405</name>
</gene>
<proteinExistence type="predicted"/>
<dbReference type="EMBL" id="JAGIZB010000052">
    <property type="protein sequence ID" value="MBP0447703.1"/>
    <property type="molecule type" value="Genomic_DNA"/>
</dbReference>
<dbReference type="RefSeq" id="WP_209381969.1">
    <property type="nucleotide sequence ID" value="NZ_JAGIZB010000052.1"/>
</dbReference>
<sequence length="98" mass="10023">MSDRARVLGLPVATYVRRVALGEVDAGRGAAVRVALDPAAVELVRRVGTDARGLVRAPARLPPDLKALADRLAGNADRLADLLAAGPAPPRSAAGPGR</sequence>